<evidence type="ECO:0000256" key="1">
    <source>
        <dbReference type="SAM" id="Phobius"/>
    </source>
</evidence>
<keyword evidence="1" id="KW-0472">Membrane</keyword>
<sequence>MKEKVTKNVDELVDKMMRSSHLETPSFNFTNSVMQHVTAISKNKVTAYKPLISKTVWSFILVGFITIVIYAVFTTQTETSGWLDSVNFSLFSNNKISQMLANLKFQNITISKTVIYAFVLFAIMVCVQIPILKHHLNQRFEN</sequence>
<gene>
    <name evidence="2" type="ORF">ACFQ1R_14540</name>
</gene>
<dbReference type="EMBL" id="JBHTJI010000042">
    <property type="protein sequence ID" value="MFD0991322.1"/>
    <property type="molecule type" value="Genomic_DNA"/>
</dbReference>
<organism evidence="2 3">
    <name type="scientific">Mariniflexile jejuense</name>
    <dbReference type="NCBI Taxonomy" id="1173582"/>
    <lineage>
        <taxon>Bacteria</taxon>
        <taxon>Pseudomonadati</taxon>
        <taxon>Bacteroidota</taxon>
        <taxon>Flavobacteriia</taxon>
        <taxon>Flavobacteriales</taxon>
        <taxon>Flavobacteriaceae</taxon>
        <taxon>Mariniflexile</taxon>
    </lineage>
</organism>
<keyword evidence="1" id="KW-0812">Transmembrane</keyword>
<protein>
    <submittedName>
        <fullName evidence="2">Uncharacterized protein</fullName>
    </submittedName>
</protein>
<keyword evidence="3" id="KW-1185">Reference proteome</keyword>
<evidence type="ECO:0000313" key="3">
    <source>
        <dbReference type="Proteomes" id="UP001597061"/>
    </source>
</evidence>
<feature type="transmembrane region" description="Helical" evidence="1">
    <location>
        <begin position="51"/>
        <end position="73"/>
    </location>
</feature>
<name>A0ABW3JPV8_9FLAO</name>
<accession>A0ABW3JPV8</accession>
<feature type="transmembrane region" description="Helical" evidence="1">
    <location>
        <begin position="113"/>
        <end position="132"/>
    </location>
</feature>
<keyword evidence="1" id="KW-1133">Transmembrane helix</keyword>
<dbReference type="RefSeq" id="WP_379927000.1">
    <property type="nucleotide sequence ID" value="NZ_JBHTJI010000042.1"/>
</dbReference>
<dbReference type="Proteomes" id="UP001597061">
    <property type="component" value="Unassembled WGS sequence"/>
</dbReference>
<evidence type="ECO:0000313" key="2">
    <source>
        <dbReference type="EMBL" id="MFD0991322.1"/>
    </source>
</evidence>
<comment type="caution">
    <text evidence="2">The sequence shown here is derived from an EMBL/GenBank/DDBJ whole genome shotgun (WGS) entry which is preliminary data.</text>
</comment>
<proteinExistence type="predicted"/>
<reference evidence="3" key="1">
    <citation type="journal article" date="2019" name="Int. J. Syst. Evol. Microbiol.">
        <title>The Global Catalogue of Microorganisms (GCM) 10K type strain sequencing project: providing services to taxonomists for standard genome sequencing and annotation.</title>
        <authorList>
            <consortium name="The Broad Institute Genomics Platform"/>
            <consortium name="The Broad Institute Genome Sequencing Center for Infectious Disease"/>
            <person name="Wu L."/>
            <person name="Ma J."/>
        </authorList>
    </citation>
    <scope>NUCLEOTIDE SEQUENCE [LARGE SCALE GENOMIC DNA]</scope>
    <source>
        <strain evidence="3">CCUG 62414</strain>
    </source>
</reference>